<name>A0A6P4YS34_BRABE</name>
<dbReference type="RefSeq" id="XP_019632285.1">
    <property type="nucleotide sequence ID" value="XM_019776726.1"/>
</dbReference>
<feature type="domain" description="RFX1-4/6/8-like BCD" evidence="2">
    <location>
        <begin position="90"/>
        <end position="362"/>
    </location>
</feature>
<dbReference type="GO" id="GO:0000978">
    <property type="term" value="F:RNA polymerase II cis-regulatory region sequence-specific DNA binding"/>
    <property type="evidence" value="ECO:0007669"/>
    <property type="project" value="TreeGrafter"/>
</dbReference>
<feature type="compositionally biased region" description="Basic and acidic residues" evidence="1">
    <location>
        <begin position="373"/>
        <end position="385"/>
    </location>
</feature>
<sequence>MRLTDVFLRDDCIYHYYGIAVRESSIYYDIIYSKKGAGGYELGDPAKKEASKQTVAYSPRSKLGTLLPEFPDVKDLNLPRSIPKEKVSTFIMMYRTHCQRILDTVIRANFDEVQSFLLHFWQGMPPHMVSVIGSQTVVNIVGVCDSILYKAISSVLMPTVLQALPDSLTQVIRKFARQLDEWLKVALEDLPESLCQMKFDLARRFSQMLRRQTSLNHLCQASRTVIHSSDITSQMLEDWQAIDIISIVKQTLYTMENGREQEFTLVKKLYKEFETLLEEQAPIEAYTEWLDQMVDRCVVKLSSHKPGSLRRIARQFLLMWSGFGTRVIRDMTLHSSPSFGSFHLLHLMFDDYVMYLVESLQASQHSSQLLQDMRGEKDSVSKDLDDPALPNIQSSMVGMESNSQLSITMDTHPTSPNLDASPLQSSVASPTGSHNSTLRTSPYHSPTGMVPANSALHTRHAVMNAGSVQLAGVNSNPMASLYTTQEDTSSRSATSQATFHYNSFSAVGQPGYSAASHEPSSGVQNSALRFSGGYPSSSQYHNARLGSSDNEMAPSSSIASLGAASRWPDATNSSYTVNSDLQNQYTCVETAAVYGSAMNLSRRGMEYNQPGYQYTGTESRLGHPANGYVPHYPSAYGADAYYHGNKRVEDIGTKRRAEEENILGEGSGDHSTVIRSPQKRSSYSQHLGYYSHMQTAS</sequence>
<feature type="region of interest" description="Disordered" evidence="1">
    <location>
        <begin position="368"/>
        <end position="452"/>
    </location>
</feature>
<evidence type="ECO:0000313" key="3">
    <source>
        <dbReference type="Proteomes" id="UP000515135"/>
    </source>
</evidence>
<evidence type="ECO:0000256" key="1">
    <source>
        <dbReference type="SAM" id="MobiDB-lite"/>
    </source>
</evidence>
<dbReference type="KEGG" id="bbel:109475904"/>
<feature type="region of interest" description="Disordered" evidence="1">
    <location>
        <begin position="660"/>
        <end position="685"/>
    </location>
</feature>
<feature type="region of interest" description="Disordered" evidence="1">
    <location>
        <begin position="510"/>
        <end position="530"/>
    </location>
</feature>
<evidence type="ECO:0000313" key="4">
    <source>
        <dbReference type="RefSeq" id="XP_019632285.1"/>
    </source>
</evidence>
<feature type="compositionally biased region" description="Polar residues" evidence="1">
    <location>
        <begin position="669"/>
        <end position="685"/>
    </location>
</feature>
<dbReference type="GeneID" id="109475904"/>
<dbReference type="PANTHER" id="PTHR12619">
    <property type="entry name" value="RFX TRANSCRIPTION FACTOR FAMILY"/>
    <property type="match status" value="1"/>
</dbReference>
<dbReference type="AlphaFoldDB" id="A0A6P4YS34"/>
<dbReference type="GO" id="GO:0000981">
    <property type="term" value="F:DNA-binding transcription factor activity, RNA polymerase II-specific"/>
    <property type="evidence" value="ECO:0007669"/>
    <property type="project" value="TreeGrafter"/>
</dbReference>
<dbReference type="OrthoDB" id="10056949at2759"/>
<protein>
    <submittedName>
        <fullName evidence="4">Transcription factor RFX4-like</fullName>
    </submittedName>
</protein>
<evidence type="ECO:0000259" key="2">
    <source>
        <dbReference type="Pfam" id="PF25340"/>
    </source>
</evidence>
<feature type="compositionally biased region" description="Polar residues" evidence="1">
    <location>
        <begin position="518"/>
        <end position="530"/>
    </location>
</feature>
<dbReference type="Pfam" id="PF25340">
    <property type="entry name" value="BCD_RFX"/>
    <property type="match status" value="1"/>
</dbReference>
<feature type="compositionally biased region" description="Polar residues" evidence="1">
    <location>
        <begin position="391"/>
        <end position="444"/>
    </location>
</feature>
<dbReference type="InterPro" id="IPR057321">
    <property type="entry name" value="RFX1-4/6/8-like_BCD"/>
</dbReference>
<dbReference type="InterPro" id="IPR039779">
    <property type="entry name" value="RFX-like"/>
</dbReference>
<dbReference type="PANTHER" id="PTHR12619:SF5">
    <property type="entry name" value="TRANSCRIPTION FACTOR RFX4"/>
    <property type="match status" value="1"/>
</dbReference>
<reference evidence="4" key="1">
    <citation type="submission" date="2025-08" db="UniProtKB">
        <authorList>
            <consortium name="RefSeq"/>
        </authorList>
    </citation>
    <scope>IDENTIFICATION</scope>
    <source>
        <tissue evidence="4">Gonad</tissue>
    </source>
</reference>
<proteinExistence type="predicted"/>
<dbReference type="Proteomes" id="UP000515135">
    <property type="component" value="Unplaced"/>
</dbReference>
<gene>
    <name evidence="4" type="primary">LOC109475904</name>
</gene>
<keyword evidence="3" id="KW-1185">Reference proteome</keyword>
<accession>A0A6P4YS34</accession>
<organism evidence="3 4">
    <name type="scientific">Branchiostoma belcheri</name>
    <name type="common">Amphioxus</name>
    <dbReference type="NCBI Taxonomy" id="7741"/>
    <lineage>
        <taxon>Eukaryota</taxon>
        <taxon>Metazoa</taxon>
        <taxon>Chordata</taxon>
        <taxon>Cephalochordata</taxon>
        <taxon>Leptocardii</taxon>
        <taxon>Amphioxiformes</taxon>
        <taxon>Branchiostomatidae</taxon>
        <taxon>Branchiostoma</taxon>
    </lineage>
</organism>